<comment type="caution">
    <text evidence="2">The sequence shown here is derived from an EMBL/GenBank/DDBJ whole genome shotgun (WGS) entry which is preliminary data.</text>
</comment>
<dbReference type="Proteomes" id="UP000232122">
    <property type="component" value="Unassembled WGS sequence"/>
</dbReference>
<dbReference type="InterPro" id="IPR012338">
    <property type="entry name" value="Beta-lactam/transpept-like"/>
</dbReference>
<dbReference type="RefSeq" id="WP_100747554.1">
    <property type="nucleotide sequence ID" value="NZ_NPEF02000001.1"/>
</dbReference>
<organism evidence="2">
    <name type="scientific">Leptospira ellisii</name>
    <dbReference type="NCBI Taxonomy" id="2023197"/>
    <lineage>
        <taxon>Bacteria</taxon>
        <taxon>Pseudomonadati</taxon>
        <taxon>Spirochaetota</taxon>
        <taxon>Spirochaetia</taxon>
        <taxon>Leptospirales</taxon>
        <taxon>Leptospiraceae</taxon>
        <taxon>Leptospira</taxon>
    </lineage>
</organism>
<proteinExistence type="predicted"/>
<dbReference type="EMBL" id="NPEF01000060">
    <property type="protein sequence ID" value="PJZ93465.1"/>
    <property type="molecule type" value="Genomic_DNA"/>
</dbReference>
<reference evidence="2" key="1">
    <citation type="submission" date="2017-07" db="EMBL/GenBank/DDBJ databases">
        <title>Leptospira spp. isolated from tropical soils.</title>
        <authorList>
            <person name="Thibeaux R."/>
            <person name="Iraola G."/>
            <person name="Ferres I."/>
            <person name="Bierque E."/>
            <person name="Girault D."/>
            <person name="Soupe-Gilbert M.-E."/>
            <person name="Picardeau M."/>
            <person name="Goarant C."/>
        </authorList>
    </citation>
    <scope>NUCLEOTIDE SEQUENCE [LARGE SCALE GENOMIC DNA]</scope>
    <source>
        <strain evidence="2">ATI7-C-A5</strain>
    </source>
</reference>
<dbReference type="SUPFAM" id="SSF56601">
    <property type="entry name" value="beta-lactamase/transpeptidase-like"/>
    <property type="match status" value="1"/>
</dbReference>
<sequence>MRRFRILFPFLAVLISTAGIHSQEITLFSNFTDPSPRIQGEEDLLKRKFVPASTLKYWITLYLLERNLATPYLRKTSEETHVPDSPRELNLHEAMYYSSNSFFLSFFEEDPSRYSEFEAFLRRIGFVSKTFKKHFLDKRNLYKSESVLVSPEFQHAFMTEFLKDEGKSKGIAPKVFQDWKNAAFWSECGVKNSIVYGKTGSLSGAFWFSGFLEKKRSFFDSYFRNLPNEYTVITVLQTGTHASREGAIDSFYRLAGCPR</sequence>
<keyword evidence="3" id="KW-1185">Reference proteome</keyword>
<accession>A0A2N0BIZ9</accession>
<evidence type="ECO:0000313" key="1">
    <source>
        <dbReference type="EMBL" id="MDV6234418.1"/>
    </source>
</evidence>
<gene>
    <name evidence="1" type="ORF">CH379_002095</name>
    <name evidence="2" type="ORF">CH379_07620</name>
</gene>
<protein>
    <recommendedName>
        <fullName evidence="4">Penicillin-binding protein, transpeptidase domain protein</fullName>
    </recommendedName>
</protein>
<name>A0A2N0BA96_9LEPT</name>
<evidence type="ECO:0000313" key="3">
    <source>
        <dbReference type="Proteomes" id="UP000232122"/>
    </source>
</evidence>
<dbReference type="EMBL" id="NPEF02000001">
    <property type="protein sequence ID" value="MDV6234418.1"/>
    <property type="molecule type" value="Genomic_DNA"/>
</dbReference>
<dbReference type="AlphaFoldDB" id="A0A2N0BA96"/>
<reference evidence="1 3" key="2">
    <citation type="journal article" date="2018" name="Microb. Genom.">
        <title>Deciphering the unexplored Leptospira diversity from soils uncovers genomic evolution to virulence.</title>
        <authorList>
            <person name="Thibeaux R."/>
            <person name="Iraola G."/>
            <person name="Ferres I."/>
            <person name="Bierque E."/>
            <person name="Girault D."/>
            <person name="Soupe-Gilbert M.E."/>
            <person name="Picardeau M."/>
            <person name="Goarant C."/>
        </authorList>
    </citation>
    <scope>NUCLEOTIDE SEQUENCE [LARGE SCALE GENOMIC DNA]</scope>
    <source>
        <strain evidence="1 3">ATI7-C-A5</strain>
    </source>
</reference>
<evidence type="ECO:0000313" key="2">
    <source>
        <dbReference type="EMBL" id="PJZ93465.1"/>
    </source>
</evidence>
<accession>A0A2N0BA96</accession>
<dbReference type="OrthoDB" id="321532at2"/>
<reference evidence="1" key="3">
    <citation type="submission" date="2023-10" db="EMBL/GenBank/DDBJ databases">
        <authorList>
            <person name="Picardeau M."/>
            <person name="Thibeaux R."/>
        </authorList>
    </citation>
    <scope>NUCLEOTIDE SEQUENCE</scope>
    <source>
        <strain evidence="1">ATI7-C-A5</strain>
    </source>
</reference>
<evidence type="ECO:0008006" key="4">
    <source>
        <dbReference type="Google" id="ProtNLM"/>
    </source>
</evidence>
<dbReference type="Gene3D" id="3.40.710.10">
    <property type="entry name" value="DD-peptidase/beta-lactamase superfamily"/>
    <property type="match status" value="1"/>
</dbReference>